<dbReference type="AlphaFoldDB" id="A0A0C3BHP6"/>
<accession>A0A0C3BHP6</accession>
<dbReference type="Gene3D" id="3.40.1090.10">
    <property type="entry name" value="Cytosolic phospholipase A2 catalytic domain"/>
    <property type="match status" value="1"/>
</dbReference>
<evidence type="ECO:0000313" key="1">
    <source>
        <dbReference type="EMBL" id="KIM31006.1"/>
    </source>
</evidence>
<organism evidence="1 2">
    <name type="scientific">Serendipita vermifera MAFF 305830</name>
    <dbReference type="NCBI Taxonomy" id="933852"/>
    <lineage>
        <taxon>Eukaryota</taxon>
        <taxon>Fungi</taxon>
        <taxon>Dikarya</taxon>
        <taxon>Basidiomycota</taxon>
        <taxon>Agaricomycotina</taxon>
        <taxon>Agaricomycetes</taxon>
        <taxon>Sebacinales</taxon>
        <taxon>Serendipitaceae</taxon>
        <taxon>Serendipita</taxon>
    </lineage>
</organism>
<evidence type="ECO:0000313" key="2">
    <source>
        <dbReference type="Proteomes" id="UP000054097"/>
    </source>
</evidence>
<dbReference type="STRING" id="933852.A0A0C3BHP6"/>
<dbReference type="Proteomes" id="UP000054097">
    <property type="component" value="Unassembled WGS sequence"/>
</dbReference>
<dbReference type="SUPFAM" id="SSF52151">
    <property type="entry name" value="FabD/lysophospholipase-like"/>
    <property type="match status" value="1"/>
</dbReference>
<feature type="non-terminal residue" evidence="1">
    <location>
        <position position="1"/>
    </location>
</feature>
<dbReference type="InterPro" id="IPR016035">
    <property type="entry name" value="Acyl_Trfase/lysoPLipase"/>
</dbReference>
<dbReference type="HOGENOM" id="CLU_169792_1_1_1"/>
<dbReference type="OrthoDB" id="630895at2759"/>
<evidence type="ECO:0008006" key="3">
    <source>
        <dbReference type="Google" id="ProtNLM"/>
    </source>
</evidence>
<sequence>IDAGDFRGLSQMKILSALMHEINKDQSSNEKKKPCDVFDMIGGTGTGGWVFI</sequence>
<protein>
    <recommendedName>
        <fullName evidence="3">PNPLA domain-containing protein</fullName>
    </recommendedName>
</protein>
<keyword evidence="2" id="KW-1185">Reference proteome</keyword>
<reference evidence="2" key="2">
    <citation type="submission" date="2015-01" db="EMBL/GenBank/DDBJ databases">
        <title>Evolutionary Origins and Diversification of the Mycorrhizal Mutualists.</title>
        <authorList>
            <consortium name="DOE Joint Genome Institute"/>
            <consortium name="Mycorrhizal Genomics Consortium"/>
            <person name="Kohler A."/>
            <person name="Kuo A."/>
            <person name="Nagy L.G."/>
            <person name="Floudas D."/>
            <person name="Copeland A."/>
            <person name="Barry K.W."/>
            <person name="Cichocki N."/>
            <person name="Veneault-Fourrey C."/>
            <person name="LaButti K."/>
            <person name="Lindquist E.A."/>
            <person name="Lipzen A."/>
            <person name="Lundell T."/>
            <person name="Morin E."/>
            <person name="Murat C."/>
            <person name="Riley R."/>
            <person name="Ohm R."/>
            <person name="Sun H."/>
            <person name="Tunlid A."/>
            <person name="Henrissat B."/>
            <person name="Grigoriev I.V."/>
            <person name="Hibbett D.S."/>
            <person name="Martin F."/>
        </authorList>
    </citation>
    <scope>NUCLEOTIDE SEQUENCE [LARGE SCALE GENOMIC DNA]</scope>
    <source>
        <strain evidence="2">MAFF 305830</strain>
    </source>
</reference>
<gene>
    <name evidence="1" type="ORF">M408DRAFT_65698</name>
</gene>
<name>A0A0C3BHP6_SERVB</name>
<dbReference type="EMBL" id="KN824283">
    <property type="protein sequence ID" value="KIM31006.1"/>
    <property type="molecule type" value="Genomic_DNA"/>
</dbReference>
<reference evidence="1 2" key="1">
    <citation type="submission" date="2014-04" db="EMBL/GenBank/DDBJ databases">
        <authorList>
            <consortium name="DOE Joint Genome Institute"/>
            <person name="Kuo A."/>
            <person name="Zuccaro A."/>
            <person name="Kohler A."/>
            <person name="Nagy L.G."/>
            <person name="Floudas D."/>
            <person name="Copeland A."/>
            <person name="Barry K.W."/>
            <person name="Cichocki N."/>
            <person name="Veneault-Fourrey C."/>
            <person name="LaButti K."/>
            <person name="Lindquist E.A."/>
            <person name="Lipzen A."/>
            <person name="Lundell T."/>
            <person name="Morin E."/>
            <person name="Murat C."/>
            <person name="Sun H."/>
            <person name="Tunlid A."/>
            <person name="Henrissat B."/>
            <person name="Grigoriev I.V."/>
            <person name="Hibbett D.S."/>
            <person name="Martin F."/>
            <person name="Nordberg H.P."/>
            <person name="Cantor M.N."/>
            <person name="Hua S.X."/>
        </authorList>
    </citation>
    <scope>NUCLEOTIDE SEQUENCE [LARGE SCALE GENOMIC DNA]</scope>
    <source>
        <strain evidence="1 2">MAFF 305830</strain>
    </source>
</reference>
<proteinExistence type="predicted"/>